<reference evidence="1" key="2">
    <citation type="submission" date="2025-09" db="UniProtKB">
        <authorList>
            <consortium name="Ensembl"/>
        </authorList>
    </citation>
    <scope>IDENTIFICATION</scope>
</reference>
<accession>A0A8D0KPB8</accession>
<evidence type="ECO:0000313" key="2">
    <source>
        <dbReference type="Proteomes" id="UP000694421"/>
    </source>
</evidence>
<sequence>MSEHKEQTGICWWEIKGWSLSHPPLFFKIGMKGRVLADSWGYPVFCNECSQVCPSIPLKESNDKSLLYICQENCKDASMQESKSTQRHLYLSPESNGLPFFLAWNACEENL</sequence>
<proteinExistence type="predicted"/>
<evidence type="ECO:0000313" key="1">
    <source>
        <dbReference type="Ensembl" id="ENSSMRP00000029743.1"/>
    </source>
</evidence>
<reference evidence="1" key="1">
    <citation type="submission" date="2025-08" db="UniProtKB">
        <authorList>
            <consortium name="Ensembl"/>
        </authorList>
    </citation>
    <scope>IDENTIFICATION</scope>
</reference>
<dbReference type="Proteomes" id="UP000694421">
    <property type="component" value="Unplaced"/>
</dbReference>
<protein>
    <submittedName>
        <fullName evidence="1">Uncharacterized protein</fullName>
    </submittedName>
</protein>
<name>A0A8D0KPB8_SALMN</name>
<organism evidence="1 2">
    <name type="scientific">Salvator merianae</name>
    <name type="common">Argentine black and white tegu</name>
    <name type="synonym">Tupinambis merianae</name>
    <dbReference type="NCBI Taxonomy" id="96440"/>
    <lineage>
        <taxon>Eukaryota</taxon>
        <taxon>Metazoa</taxon>
        <taxon>Chordata</taxon>
        <taxon>Craniata</taxon>
        <taxon>Vertebrata</taxon>
        <taxon>Euteleostomi</taxon>
        <taxon>Lepidosauria</taxon>
        <taxon>Squamata</taxon>
        <taxon>Bifurcata</taxon>
        <taxon>Unidentata</taxon>
        <taxon>Episquamata</taxon>
        <taxon>Laterata</taxon>
        <taxon>Teiioidea</taxon>
        <taxon>Teiidae</taxon>
        <taxon>Salvator</taxon>
    </lineage>
</organism>
<keyword evidence="2" id="KW-1185">Reference proteome</keyword>
<dbReference type="AlphaFoldDB" id="A0A8D0KPB8"/>
<dbReference type="Ensembl" id="ENSSMRT00000034713.1">
    <property type="protein sequence ID" value="ENSSMRP00000029743.1"/>
    <property type="gene ID" value="ENSSMRG00000022866.1"/>
</dbReference>